<feature type="region of interest" description="Disordered" evidence="1">
    <location>
        <begin position="108"/>
        <end position="134"/>
    </location>
</feature>
<dbReference type="EMBL" id="JBHSXM010000001">
    <property type="protein sequence ID" value="MFC6835733.1"/>
    <property type="molecule type" value="Genomic_DNA"/>
</dbReference>
<evidence type="ECO:0000256" key="1">
    <source>
        <dbReference type="SAM" id="MobiDB-lite"/>
    </source>
</evidence>
<accession>A0ABD5U5W0</accession>
<evidence type="ECO:0008006" key="4">
    <source>
        <dbReference type="Google" id="ProtNLM"/>
    </source>
</evidence>
<evidence type="ECO:0000313" key="2">
    <source>
        <dbReference type="EMBL" id="MFC6835733.1"/>
    </source>
</evidence>
<proteinExistence type="predicted"/>
<sequence>MSRDTPPRAGEYVFDGVSRRRFLRGTVGIGAGVAALPALSGVAAAHFPVELDIDVQPGNDDNFVDLEEHDHVSVAVHPSEFLNADGERETFDPTQRDVRYRLGARSALDDGEGARPVGDGEVTTTTTGHGDATESTEVLTLSFPVGATGLDDGDDTVWLYWERDEAGGHGYAGVDTVSVYGGGPSSGELQVLLRRLSRVLGGH</sequence>
<dbReference type="PROSITE" id="PS51318">
    <property type="entry name" value="TAT"/>
    <property type="match status" value="1"/>
</dbReference>
<dbReference type="AlphaFoldDB" id="A0ABD5U5W0"/>
<organism evidence="2 3">
    <name type="scientific">Halomarina ordinaria</name>
    <dbReference type="NCBI Taxonomy" id="3033939"/>
    <lineage>
        <taxon>Archaea</taxon>
        <taxon>Methanobacteriati</taxon>
        <taxon>Methanobacteriota</taxon>
        <taxon>Stenosarchaea group</taxon>
        <taxon>Halobacteria</taxon>
        <taxon>Halobacteriales</taxon>
        <taxon>Natronomonadaceae</taxon>
        <taxon>Halomarina</taxon>
    </lineage>
</organism>
<dbReference type="InterPro" id="IPR006311">
    <property type="entry name" value="TAT_signal"/>
</dbReference>
<evidence type="ECO:0000313" key="3">
    <source>
        <dbReference type="Proteomes" id="UP001596406"/>
    </source>
</evidence>
<dbReference type="RefSeq" id="WP_304447429.1">
    <property type="nucleotide sequence ID" value="NZ_JARRAH010000001.1"/>
</dbReference>
<comment type="caution">
    <text evidence="2">The sequence shown here is derived from an EMBL/GenBank/DDBJ whole genome shotgun (WGS) entry which is preliminary data.</text>
</comment>
<keyword evidence="3" id="KW-1185">Reference proteome</keyword>
<feature type="compositionally biased region" description="Low complexity" evidence="1">
    <location>
        <begin position="117"/>
        <end position="134"/>
    </location>
</feature>
<name>A0ABD5U5W0_9EURY</name>
<dbReference type="Proteomes" id="UP001596406">
    <property type="component" value="Unassembled WGS sequence"/>
</dbReference>
<gene>
    <name evidence="2" type="ORF">ACFQHK_04330</name>
</gene>
<reference evidence="2 3" key="1">
    <citation type="journal article" date="2019" name="Int. J. Syst. Evol. Microbiol.">
        <title>The Global Catalogue of Microorganisms (GCM) 10K type strain sequencing project: providing services to taxonomists for standard genome sequencing and annotation.</title>
        <authorList>
            <consortium name="The Broad Institute Genomics Platform"/>
            <consortium name="The Broad Institute Genome Sequencing Center for Infectious Disease"/>
            <person name="Wu L."/>
            <person name="Ma J."/>
        </authorList>
    </citation>
    <scope>NUCLEOTIDE SEQUENCE [LARGE SCALE GENOMIC DNA]</scope>
    <source>
        <strain evidence="2 3">PSRA2</strain>
    </source>
</reference>
<protein>
    <recommendedName>
        <fullName evidence="4">Twin-arginine translocation signal domain-containing protein</fullName>
    </recommendedName>
</protein>